<reference evidence="2" key="1">
    <citation type="submission" date="2020-07" db="EMBL/GenBank/DDBJ databases">
        <authorList>
            <person name="Partida-Martinez L."/>
            <person name="Huntemann M."/>
            <person name="Clum A."/>
            <person name="Wang J."/>
            <person name="Palaniappan K."/>
            <person name="Ritter S."/>
            <person name="Chen I.-M."/>
            <person name="Stamatis D."/>
            <person name="Reddy T."/>
            <person name="O'Malley R."/>
            <person name="Daum C."/>
            <person name="Shapiro N."/>
            <person name="Ivanova N."/>
            <person name="Kyrpides N."/>
            <person name="Woyke T."/>
        </authorList>
    </citation>
    <scope>NUCLEOTIDE SEQUENCE [LARGE SCALE GENOMIC DNA]</scope>
    <source>
        <strain evidence="2">AT2.8</strain>
    </source>
</reference>
<sequence>MNKWIRKSFVVLVSLLTFGLITPTQLINNVNAEKPTERDTIEAALLRGYAQENSFFETEEVVDKQKFLEELIKQAELQSYQKFGTRIKPVIENEFREIIMPNIEKALQETAAQFPAEDLLNLAITETPGKGQSEKIFNIKNSETNMDVLRFHVRRDNPPQAGYWFNFHYHTYHDGFQSHHELGSIYWDKNTPPKWMS</sequence>
<evidence type="ECO:0000313" key="2">
    <source>
        <dbReference type="Proteomes" id="UP000548423"/>
    </source>
</evidence>
<gene>
    <name evidence="1" type="ORF">F4694_001449</name>
</gene>
<protein>
    <recommendedName>
        <fullName evidence="3">Cell division protein FtsK</fullName>
    </recommendedName>
</protein>
<reference evidence="2" key="2">
    <citation type="submission" date="2020-08" db="EMBL/GenBank/DDBJ databases">
        <title>The Agave Microbiome: Exploring the role of microbial communities in plant adaptations to desert environments.</title>
        <authorList>
            <person name="Partida-Martinez L.P."/>
        </authorList>
    </citation>
    <scope>NUCLEOTIDE SEQUENCE [LARGE SCALE GENOMIC DNA]</scope>
    <source>
        <strain evidence="2">AT2.8</strain>
    </source>
</reference>
<proteinExistence type="predicted"/>
<evidence type="ECO:0000313" key="1">
    <source>
        <dbReference type="EMBL" id="NYE04700.1"/>
    </source>
</evidence>
<comment type="caution">
    <text evidence="1">The sequence shown here is derived from an EMBL/GenBank/DDBJ whole genome shotgun (WGS) entry which is preliminary data.</text>
</comment>
<dbReference type="Proteomes" id="UP000548423">
    <property type="component" value="Unassembled WGS sequence"/>
</dbReference>
<dbReference type="AlphaFoldDB" id="A0A852T7F2"/>
<dbReference type="EMBL" id="JACCBX010000003">
    <property type="protein sequence ID" value="NYE04700.1"/>
    <property type="molecule type" value="Genomic_DNA"/>
</dbReference>
<evidence type="ECO:0008006" key="3">
    <source>
        <dbReference type="Google" id="ProtNLM"/>
    </source>
</evidence>
<name>A0A852T7F2_9BACI</name>
<accession>A0A852T7F2</accession>
<dbReference type="InterPro" id="IPR025616">
    <property type="entry name" value="YpjP"/>
</dbReference>
<dbReference type="Pfam" id="PF14005">
    <property type="entry name" value="YpjP"/>
    <property type="match status" value="1"/>
</dbReference>
<organism evidence="1 2">
    <name type="scientific">Neobacillus niacini</name>
    <dbReference type="NCBI Taxonomy" id="86668"/>
    <lineage>
        <taxon>Bacteria</taxon>
        <taxon>Bacillati</taxon>
        <taxon>Bacillota</taxon>
        <taxon>Bacilli</taxon>
        <taxon>Bacillales</taxon>
        <taxon>Bacillaceae</taxon>
        <taxon>Neobacillus</taxon>
    </lineage>
</organism>